<evidence type="ECO:0000313" key="1">
    <source>
        <dbReference type="EMBL" id="RKT56438.1"/>
    </source>
</evidence>
<dbReference type="Proteomes" id="UP000282084">
    <property type="component" value="Unassembled WGS sequence"/>
</dbReference>
<gene>
    <name evidence="1" type="ORF">C8E97_5137</name>
</gene>
<protein>
    <recommendedName>
        <fullName evidence="3">Excreted virulence factor EspC (Type VII ESX diderm)</fullName>
    </recommendedName>
</protein>
<dbReference type="EMBL" id="RBXO01000001">
    <property type="protein sequence ID" value="RKT56438.1"/>
    <property type="molecule type" value="Genomic_DNA"/>
</dbReference>
<proteinExistence type="predicted"/>
<comment type="caution">
    <text evidence="1">The sequence shown here is derived from an EMBL/GenBank/DDBJ whole genome shotgun (WGS) entry which is preliminary data.</text>
</comment>
<evidence type="ECO:0000313" key="2">
    <source>
        <dbReference type="Proteomes" id="UP000282084"/>
    </source>
</evidence>
<reference evidence="1 2" key="1">
    <citation type="submission" date="2018-10" db="EMBL/GenBank/DDBJ databases">
        <title>Sequencing the genomes of 1000 actinobacteria strains.</title>
        <authorList>
            <person name="Klenk H.-P."/>
        </authorList>
    </citation>
    <scope>NUCLEOTIDE SEQUENCE [LARGE SCALE GENOMIC DNA]</scope>
    <source>
        <strain evidence="1 2">DSM 43800</strain>
    </source>
</reference>
<evidence type="ECO:0008006" key="3">
    <source>
        <dbReference type="Google" id="ProtNLM"/>
    </source>
</evidence>
<dbReference type="OrthoDB" id="3694594at2"/>
<accession>A0A495W9G4</accession>
<dbReference type="AlphaFoldDB" id="A0A495W9G4"/>
<keyword evidence="2" id="KW-1185">Reference proteome</keyword>
<sequence length="88" mass="8972">MSGGFRVDPDELAGFADRLADAADELGAVRSALAEPVGDLGPGGIAAAVTGLLAEWSDTVRGLDVTGVAESVRAAAATYRQADELRRD</sequence>
<name>A0A495W9G4_9PSEU</name>
<dbReference type="SUPFAM" id="SSF140453">
    <property type="entry name" value="EsxAB dimer-like"/>
    <property type="match status" value="1"/>
</dbReference>
<dbReference type="RefSeq" id="WP_121007998.1">
    <property type="nucleotide sequence ID" value="NZ_RBXO01000001.1"/>
</dbReference>
<organism evidence="1 2">
    <name type="scientific">Saccharothrix australiensis</name>
    <dbReference type="NCBI Taxonomy" id="2072"/>
    <lineage>
        <taxon>Bacteria</taxon>
        <taxon>Bacillati</taxon>
        <taxon>Actinomycetota</taxon>
        <taxon>Actinomycetes</taxon>
        <taxon>Pseudonocardiales</taxon>
        <taxon>Pseudonocardiaceae</taxon>
        <taxon>Saccharothrix</taxon>
    </lineage>
</organism>
<dbReference type="InterPro" id="IPR036689">
    <property type="entry name" value="ESAT-6-like_sf"/>
</dbReference>